<reference evidence="2" key="1">
    <citation type="submission" date="2017-02" db="UniProtKB">
        <authorList>
            <consortium name="WormBaseParasite"/>
        </authorList>
    </citation>
    <scope>IDENTIFICATION</scope>
</reference>
<organism evidence="2">
    <name type="scientific">Anisakis simplex</name>
    <name type="common">Herring worm</name>
    <dbReference type="NCBI Taxonomy" id="6269"/>
    <lineage>
        <taxon>Eukaryota</taxon>
        <taxon>Metazoa</taxon>
        <taxon>Ecdysozoa</taxon>
        <taxon>Nematoda</taxon>
        <taxon>Chromadorea</taxon>
        <taxon>Rhabditida</taxon>
        <taxon>Spirurina</taxon>
        <taxon>Ascaridomorpha</taxon>
        <taxon>Ascaridoidea</taxon>
        <taxon>Anisakidae</taxon>
        <taxon>Anisakis</taxon>
        <taxon>Anisakis simplex complex</taxon>
    </lineage>
</organism>
<dbReference type="Pfam" id="PF15481">
    <property type="entry name" value="CPG4"/>
    <property type="match status" value="1"/>
</dbReference>
<protein>
    <submittedName>
        <fullName evidence="2">CPG4 domain-containing protein</fullName>
    </submittedName>
</protein>
<evidence type="ECO:0000259" key="1">
    <source>
        <dbReference type="Pfam" id="PF15481"/>
    </source>
</evidence>
<proteinExistence type="predicted"/>
<dbReference type="InterPro" id="IPR029153">
    <property type="entry name" value="CPG4"/>
</dbReference>
<evidence type="ECO:0000313" key="2">
    <source>
        <dbReference type="WBParaSite" id="ASIM_0001719501-mRNA-1"/>
    </source>
</evidence>
<name>A0A0M3K8A4_ANISI</name>
<feature type="domain" description="Chondroitin proteoglycan 4" evidence="1">
    <location>
        <begin position="7"/>
        <end position="80"/>
    </location>
</feature>
<sequence>LLRFERTYSFVFRNFDKICDTLERGAYCSRTCDLPDQRSFYHYTTFYRLHCVDFEEELEEHLECFTEAAPEIDRNCRTRCVPKFDKGHGKEVELKSKCKGMQCSTVCYYQEFSNACPGTHDVLLRLNMRQINDVVSSAKPELIQAMHPDCLQLYDMEYMRAKLVGDSEE</sequence>
<dbReference type="WBParaSite" id="ASIM_0001719501-mRNA-1">
    <property type="protein sequence ID" value="ASIM_0001719501-mRNA-1"/>
    <property type="gene ID" value="ASIM_0001719501"/>
</dbReference>
<dbReference type="AlphaFoldDB" id="A0A0M3K8A4"/>
<accession>A0A0M3K8A4</accession>